<dbReference type="InterPro" id="IPR003812">
    <property type="entry name" value="Fido"/>
</dbReference>
<proteinExistence type="predicted"/>
<dbReference type="PROSITE" id="PS51459">
    <property type="entry name" value="FIDO"/>
    <property type="match status" value="1"/>
</dbReference>
<dbReference type="EMBL" id="JAYJLD010000024">
    <property type="protein sequence ID" value="MEB3102923.1"/>
    <property type="molecule type" value="Genomic_DNA"/>
</dbReference>
<name>A0ABU5ZK91_9BACL</name>
<dbReference type="SUPFAM" id="SSF140931">
    <property type="entry name" value="Fic-like"/>
    <property type="match status" value="1"/>
</dbReference>
<dbReference type="InterPro" id="IPR040198">
    <property type="entry name" value="Fido_containing"/>
</dbReference>
<dbReference type="Pfam" id="PF02661">
    <property type="entry name" value="Fic"/>
    <property type="match status" value="1"/>
</dbReference>
<dbReference type="InterPro" id="IPR036597">
    <property type="entry name" value="Fido-like_dom_sf"/>
</dbReference>
<dbReference type="PANTHER" id="PTHR13504:SF38">
    <property type="entry name" value="FIDO DOMAIN-CONTAINING PROTEIN"/>
    <property type="match status" value="1"/>
</dbReference>
<comment type="caution">
    <text evidence="2">The sequence shown here is derived from an EMBL/GenBank/DDBJ whole genome shotgun (WGS) entry which is preliminary data.</text>
</comment>
<feature type="domain" description="Fido" evidence="1">
    <location>
        <begin position="1"/>
        <end position="84"/>
    </location>
</feature>
<evidence type="ECO:0000313" key="3">
    <source>
        <dbReference type="Proteomes" id="UP001310386"/>
    </source>
</evidence>
<keyword evidence="3" id="KW-1185">Reference proteome</keyword>
<sequence length="84" mass="9719">MDTATYIPPEPQLVDKTQLVDKCMENLEFYINEPKDDLDELIRAAIIHAQFETIHPFLDGNGRIGRILIPLYLFNKKVTCTRTI</sequence>
<dbReference type="Gene3D" id="1.10.3290.10">
    <property type="entry name" value="Fido-like domain"/>
    <property type="match status" value="1"/>
</dbReference>
<accession>A0ABU5ZK91</accession>
<evidence type="ECO:0000313" key="2">
    <source>
        <dbReference type="EMBL" id="MEB3102923.1"/>
    </source>
</evidence>
<reference evidence="2" key="1">
    <citation type="submission" date="2023-12" db="EMBL/GenBank/DDBJ databases">
        <title>Fervidustalea candida gen. nov., sp. nov., a novel member of the family Paenibacillaceae isolated from a geothermal area.</title>
        <authorList>
            <person name="Li W.-J."/>
            <person name="Jiao J.-Y."/>
            <person name="Chen Y."/>
        </authorList>
    </citation>
    <scope>NUCLEOTIDE SEQUENCE</scope>
    <source>
        <strain evidence="2">SYSU GA230002</strain>
    </source>
</reference>
<organism evidence="2 3">
    <name type="scientific">Ferviditalea candida</name>
    <dbReference type="NCBI Taxonomy" id="3108399"/>
    <lineage>
        <taxon>Bacteria</taxon>
        <taxon>Bacillati</taxon>
        <taxon>Bacillota</taxon>
        <taxon>Bacilli</taxon>
        <taxon>Bacillales</taxon>
        <taxon>Paenibacillaceae</taxon>
        <taxon>Ferviditalea</taxon>
    </lineage>
</organism>
<protein>
    <submittedName>
        <fullName evidence="2">Fic family protein</fullName>
    </submittedName>
</protein>
<gene>
    <name evidence="2" type="ORF">VF724_14790</name>
</gene>
<dbReference type="Proteomes" id="UP001310386">
    <property type="component" value="Unassembled WGS sequence"/>
</dbReference>
<dbReference type="RefSeq" id="WP_371755045.1">
    <property type="nucleotide sequence ID" value="NZ_JAYJLD010000024.1"/>
</dbReference>
<dbReference type="PANTHER" id="PTHR13504">
    <property type="entry name" value="FIDO DOMAIN-CONTAINING PROTEIN DDB_G0283145"/>
    <property type="match status" value="1"/>
</dbReference>
<evidence type="ECO:0000259" key="1">
    <source>
        <dbReference type="PROSITE" id="PS51459"/>
    </source>
</evidence>